<dbReference type="CDD" id="cd06558">
    <property type="entry name" value="crotonase-like"/>
    <property type="match status" value="1"/>
</dbReference>
<evidence type="ECO:0000313" key="9">
    <source>
        <dbReference type="Proteomes" id="UP000323166"/>
    </source>
</evidence>
<dbReference type="GO" id="GO:0006635">
    <property type="term" value="P:fatty acid beta-oxidation"/>
    <property type="evidence" value="ECO:0007669"/>
    <property type="project" value="TreeGrafter"/>
</dbReference>
<proteinExistence type="inferred from homology"/>
<dbReference type="EMBL" id="VNHM01000005">
    <property type="protein sequence ID" value="TYO96169.1"/>
    <property type="molecule type" value="Genomic_DNA"/>
</dbReference>
<dbReference type="InterPro" id="IPR014748">
    <property type="entry name" value="Enoyl-CoA_hydra_C"/>
</dbReference>
<evidence type="ECO:0000256" key="4">
    <source>
        <dbReference type="ARBA" id="ARBA00023239"/>
    </source>
</evidence>
<dbReference type="PANTHER" id="PTHR11941:SF54">
    <property type="entry name" value="ENOYL-COA HYDRATASE, MITOCHONDRIAL"/>
    <property type="match status" value="1"/>
</dbReference>
<dbReference type="EC" id="4.2.1.150" evidence="6"/>
<comment type="caution">
    <text evidence="8">The sequence shown here is derived from an EMBL/GenBank/DDBJ whole genome shotgun (WGS) entry which is preliminary data.</text>
</comment>
<comment type="pathway">
    <text evidence="1">Lipid metabolism; butanoate metabolism.</text>
</comment>
<evidence type="ECO:0000256" key="2">
    <source>
        <dbReference type="ARBA" id="ARBA00005254"/>
    </source>
</evidence>
<sequence length="259" mass="27996">MEYQNLLVEKDGHIAIVTLNRPEVRNALDPKTWAEIRQAARQCRFDKDVRVIIITGAGGKAFASGADIRTLKERDTLEVLTSEAQETLLDVESLDKPVIAAIDGFALGGGCELALACDIRIATSRSKLGQPEVNLGIIPGAGGTQRLQRIVGMGKAKELIFTGDIISAQEAKEIGLVNKVVEQPEDLMPVAKEMAQKIIAKGPMAVSLAKVAINVGANTDIHSGMLFEKFAQTIAFSTEDRIEGTSAFLEKRKPEFKGR</sequence>
<comment type="catalytic activity">
    <reaction evidence="5">
        <text>a short-chain (3S)-3-hydroxyacyl-CoA = a short-chain (2E)-enoyl-CoA + H2O</text>
        <dbReference type="Rhea" id="RHEA:52664"/>
        <dbReference type="ChEBI" id="CHEBI:15377"/>
        <dbReference type="ChEBI" id="CHEBI:87488"/>
        <dbReference type="ChEBI" id="CHEBI:136760"/>
        <dbReference type="EC" id="4.2.1.150"/>
    </reaction>
</comment>
<reference evidence="8 9" key="1">
    <citation type="submission" date="2019-07" db="EMBL/GenBank/DDBJ databases">
        <title>Genomic Encyclopedia of Type Strains, Phase I: the one thousand microbial genomes (KMG-I) project.</title>
        <authorList>
            <person name="Kyrpides N."/>
        </authorList>
    </citation>
    <scope>NUCLEOTIDE SEQUENCE [LARGE SCALE GENOMIC DNA]</scope>
    <source>
        <strain evidence="8 9">DSM 6562</strain>
    </source>
</reference>
<dbReference type="InterPro" id="IPR001753">
    <property type="entry name" value="Enoyl-CoA_hydra/iso"/>
</dbReference>
<evidence type="ECO:0000256" key="7">
    <source>
        <dbReference type="RuleBase" id="RU003707"/>
    </source>
</evidence>
<comment type="similarity">
    <text evidence="2 7">Belongs to the enoyl-CoA hydratase/isomerase family.</text>
</comment>
<dbReference type="Proteomes" id="UP000323166">
    <property type="component" value="Unassembled WGS sequence"/>
</dbReference>
<dbReference type="InterPro" id="IPR029045">
    <property type="entry name" value="ClpP/crotonase-like_dom_sf"/>
</dbReference>
<evidence type="ECO:0000256" key="5">
    <source>
        <dbReference type="ARBA" id="ARBA00050624"/>
    </source>
</evidence>
<dbReference type="PANTHER" id="PTHR11941">
    <property type="entry name" value="ENOYL-COA HYDRATASE-RELATED"/>
    <property type="match status" value="1"/>
</dbReference>
<dbReference type="Gene3D" id="3.90.226.10">
    <property type="entry name" value="2-enoyl-CoA Hydratase, Chain A, domain 1"/>
    <property type="match status" value="1"/>
</dbReference>
<keyword evidence="9" id="KW-1185">Reference proteome</keyword>
<dbReference type="FunFam" id="3.90.226.10:FF:000009">
    <property type="entry name" value="Carnitinyl-CoA dehydratase"/>
    <property type="match status" value="1"/>
</dbReference>
<organism evidence="8 9">
    <name type="scientific">Desulfallas thermosapovorans DSM 6562</name>
    <dbReference type="NCBI Taxonomy" id="1121431"/>
    <lineage>
        <taxon>Bacteria</taxon>
        <taxon>Bacillati</taxon>
        <taxon>Bacillota</taxon>
        <taxon>Clostridia</taxon>
        <taxon>Eubacteriales</taxon>
        <taxon>Desulfallaceae</taxon>
        <taxon>Desulfallas</taxon>
    </lineage>
</organism>
<dbReference type="RefSeq" id="WP_166511156.1">
    <property type="nucleotide sequence ID" value="NZ_VNHM01000005.1"/>
</dbReference>
<dbReference type="PROSITE" id="PS00166">
    <property type="entry name" value="ENOYL_COA_HYDRATASE"/>
    <property type="match status" value="1"/>
</dbReference>
<name>A0A5S4ZTT2_9FIRM</name>
<dbReference type="SUPFAM" id="SSF52096">
    <property type="entry name" value="ClpP/crotonase"/>
    <property type="match status" value="1"/>
</dbReference>
<dbReference type="Gene3D" id="1.10.12.10">
    <property type="entry name" value="Lyase 2-enoyl-coa Hydratase, Chain A, domain 2"/>
    <property type="match status" value="1"/>
</dbReference>
<dbReference type="InterPro" id="IPR018376">
    <property type="entry name" value="Enoyl-CoA_hyd/isom_CS"/>
</dbReference>
<protein>
    <recommendedName>
        <fullName evidence="6">short-chain-enoyl-CoA hydratase</fullName>
        <ecNumber evidence="6">4.2.1.150</ecNumber>
    </recommendedName>
</protein>
<evidence type="ECO:0000256" key="1">
    <source>
        <dbReference type="ARBA" id="ARBA00005086"/>
    </source>
</evidence>
<evidence type="ECO:0000256" key="6">
    <source>
        <dbReference type="ARBA" id="ARBA00067035"/>
    </source>
</evidence>
<comment type="subunit">
    <text evidence="3">Homotetramer.</text>
</comment>
<gene>
    <name evidence="8" type="ORF">LX24_01119</name>
</gene>
<dbReference type="AlphaFoldDB" id="A0A5S4ZTT2"/>
<keyword evidence="4" id="KW-0456">Lyase</keyword>
<accession>A0A5S4ZTT2</accession>
<evidence type="ECO:0000313" key="8">
    <source>
        <dbReference type="EMBL" id="TYO96169.1"/>
    </source>
</evidence>
<dbReference type="Pfam" id="PF00378">
    <property type="entry name" value="ECH_1"/>
    <property type="match status" value="1"/>
</dbReference>
<dbReference type="GO" id="GO:0018812">
    <property type="term" value="F:3-hydroxyacyl-CoA dehydratase activity"/>
    <property type="evidence" value="ECO:0007669"/>
    <property type="project" value="UniProtKB-EC"/>
</dbReference>
<evidence type="ECO:0000256" key="3">
    <source>
        <dbReference type="ARBA" id="ARBA00011881"/>
    </source>
</evidence>
<dbReference type="FunFam" id="1.10.12.10:FF:000001">
    <property type="entry name" value="Probable enoyl-CoA hydratase, mitochondrial"/>
    <property type="match status" value="1"/>
</dbReference>